<dbReference type="InterPro" id="IPR036409">
    <property type="entry name" value="Aldolase_II/adducin_N_sf"/>
</dbReference>
<evidence type="ECO:0000256" key="1">
    <source>
        <dbReference type="ARBA" id="ARBA00001726"/>
    </source>
</evidence>
<evidence type="ECO:0000256" key="3">
    <source>
        <dbReference type="ARBA" id="ARBA00010037"/>
    </source>
</evidence>
<evidence type="ECO:0000313" key="9">
    <source>
        <dbReference type="EMBL" id="GGJ70039.1"/>
    </source>
</evidence>
<dbReference type="GO" id="GO:0046872">
    <property type="term" value="F:metal ion binding"/>
    <property type="evidence" value="ECO:0007669"/>
    <property type="project" value="UniProtKB-KW"/>
</dbReference>
<proteinExistence type="inferred from homology"/>
<dbReference type="SMART" id="SM01007">
    <property type="entry name" value="Aldolase_II"/>
    <property type="match status" value="1"/>
</dbReference>
<dbReference type="GO" id="GO:0008742">
    <property type="term" value="F:L-ribulose-phosphate 4-epimerase activity"/>
    <property type="evidence" value="ECO:0007669"/>
    <property type="project" value="UniProtKB-EC"/>
</dbReference>
<keyword evidence="6" id="KW-0862">Zinc</keyword>
<comment type="catalytic activity">
    <reaction evidence="1">
        <text>L-ribulose 5-phosphate = D-xylulose 5-phosphate</text>
        <dbReference type="Rhea" id="RHEA:22368"/>
        <dbReference type="ChEBI" id="CHEBI:57737"/>
        <dbReference type="ChEBI" id="CHEBI:58226"/>
        <dbReference type="EC" id="5.1.3.4"/>
    </reaction>
</comment>
<accession>A0A917UNI6</accession>
<comment type="similarity">
    <text evidence="3">Belongs to the aldolase class II family. AraD/FucA subfamily.</text>
</comment>
<feature type="domain" description="Class II aldolase/adducin N-terminal" evidence="8">
    <location>
        <begin position="12"/>
        <end position="189"/>
    </location>
</feature>
<evidence type="ECO:0000313" key="10">
    <source>
        <dbReference type="Proteomes" id="UP000635726"/>
    </source>
</evidence>
<dbReference type="InterPro" id="IPR001303">
    <property type="entry name" value="Aldolase_II/adducin_N"/>
</dbReference>
<comment type="caution">
    <text evidence="9">The sequence shown here is derived from an EMBL/GenBank/DDBJ whole genome shotgun (WGS) entry which is preliminary data.</text>
</comment>
<dbReference type="PANTHER" id="PTHR22789:SF8">
    <property type="entry name" value="L-RIBULOSE-5-PHOSPHATE 4-EPIMERASE SGBE"/>
    <property type="match status" value="1"/>
</dbReference>
<keyword evidence="5" id="KW-0479">Metal-binding</keyword>
<name>A0A917UNI6_9DEIO</name>
<dbReference type="Pfam" id="PF00596">
    <property type="entry name" value="Aldolase_II"/>
    <property type="match status" value="1"/>
</dbReference>
<dbReference type="InterPro" id="IPR050197">
    <property type="entry name" value="Aldolase_class_II_sugar_metab"/>
</dbReference>
<feature type="compositionally biased region" description="Low complexity" evidence="7">
    <location>
        <begin position="220"/>
        <end position="238"/>
    </location>
</feature>
<sequence length="245" mass="25884">MTRPDAHGALREELTRLHLELPRNGLVTWTSGNISARVPEGLLIKPSGVTFEDLTPDGMVLTDADAQVLHPGLSPSSDTATHAYIYRHLPDVGGIVHTHSPYATAWAANAREIPCFLTAMADEFGGPVPCGGFALIGGEEIGAEVVRVLRGHRSPAIILQNHGVFTIGPTARAALKAAVMVEDVARTAYLATQLGSPVPLAQADIDRLHHRYTHVYGQRPASPDSSAPAAPVAPASTSLQGEQHA</sequence>
<dbReference type="GO" id="GO:0005829">
    <property type="term" value="C:cytosol"/>
    <property type="evidence" value="ECO:0007669"/>
    <property type="project" value="TreeGrafter"/>
</dbReference>
<evidence type="ECO:0000256" key="2">
    <source>
        <dbReference type="ARBA" id="ARBA00001947"/>
    </source>
</evidence>
<gene>
    <name evidence="9" type="primary">araD</name>
    <name evidence="9" type="ORF">GCM10008939_13020</name>
</gene>
<dbReference type="SUPFAM" id="SSF53639">
    <property type="entry name" value="AraD/HMP-PK domain-like"/>
    <property type="match status" value="1"/>
</dbReference>
<reference evidence="9" key="2">
    <citation type="submission" date="2020-09" db="EMBL/GenBank/DDBJ databases">
        <authorList>
            <person name="Sun Q."/>
            <person name="Ohkuma M."/>
        </authorList>
    </citation>
    <scope>NUCLEOTIDE SEQUENCE</scope>
    <source>
        <strain evidence="9">JCM 14371</strain>
    </source>
</reference>
<evidence type="ECO:0000256" key="4">
    <source>
        <dbReference type="ARBA" id="ARBA00013186"/>
    </source>
</evidence>
<dbReference type="PANTHER" id="PTHR22789">
    <property type="entry name" value="FUCULOSE PHOSPHATE ALDOLASE"/>
    <property type="match status" value="1"/>
</dbReference>
<dbReference type="GO" id="GO:0019323">
    <property type="term" value="P:pentose catabolic process"/>
    <property type="evidence" value="ECO:0007669"/>
    <property type="project" value="TreeGrafter"/>
</dbReference>
<dbReference type="Proteomes" id="UP000635726">
    <property type="component" value="Unassembled WGS sequence"/>
</dbReference>
<comment type="cofactor">
    <cofactor evidence="2">
        <name>Zn(2+)</name>
        <dbReference type="ChEBI" id="CHEBI:29105"/>
    </cofactor>
</comment>
<dbReference type="NCBIfam" id="NF005123">
    <property type="entry name" value="PRK06557.1"/>
    <property type="match status" value="1"/>
</dbReference>
<evidence type="ECO:0000259" key="8">
    <source>
        <dbReference type="SMART" id="SM01007"/>
    </source>
</evidence>
<evidence type="ECO:0000256" key="6">
    <source>
        <dbReference type="ARBA" id="ARBA00022833"/>
    </source>
</evidence>
<dbReference type="GO" id="GO:0016832">
    <property type="term" value="F:aldehyde-lyase activity"/>
    <property type="evidence" value="ECO:0007669"/>
    <property type="project" value="TreeGrafter"/>
</dbReference>
<dbReference type="Gene3D" id="3.40.225.10">
    <property type="entry name" value="Class II aldolase/adducin N-terminal domain"/>
    <property type="match status" value="1"/>
</dbReference>
<feature type="region of interest" description="Disordered" evidence="7">
    <location>
        <begin position="217"/>
        <end position="245"/>
    </location>
</feature>
<evidence type="ECO:0000256" key="7">
    <source>
        <dbReference type="SAM" id="MobiDB-lite"/>
    </source>
</evidence>
<dbReference type="RefSeq" id="WP_188961464.1">
    <property type="nucleotide sequence ID" value="NZ_BMOE01000003.1"/>
</dbReference>
<reference evidence="9" key="1">
    <citation type="journal article" date="2014" name="Int. J. Syst. Evol. Microbiol.">
        <title>Complete genome sequence of Corynebacterium casei LMG S-19264T (=DSM 44701T), isolated from a smear-ripened cheese.</title>
        <authorList>
            <consortium name="US DOE Joint Genome Institute (JGI-PGF)"/>
            <person name="Walter F."/>
            <person name="Albersmeier A."/>
            <person name="Kalinowski J."/>
            <person name="Ruckert C."/>
        </authorList>
    </citation>
    <scope>NUCLEOTIDE SEQUENCE</scope>
    <source>
        <strain evidence="9">JCM 14371</strain>
    </source>
</reference>
<dbReference type="EC" id="5.1.3.4" evidence="4"/>
<protein>
    <recommendedName>
        <fullName evidence="4">L-ribulose-5-phosphate 4-epimerase</fullName>
        <ecNumber evidence="4">5.1.3.4</ecNumber>
    </recommendedName>
</protein>
<dbReference type="AlphaFoldDB" id="A0A917UNI6"/>
<organism evidence="9 10">
    <name type="scientific">Deinococcus aquiradiocola</name>
    <dbReference type="NCBI Taxonomy" id="393059"/>
    <lineage>
        <taxon>Bacteria</taxon>
        <taxon>Thermotogati</taxon>
        <taxon>Deinococcota</taxon>
        <taxon>Deinococci</taxon>
        <taxon>Deinococcales</taxon>
        <taxon>Deinococcaceae</taxon>
        <taxon>Deinococcus</taxon>
    </lineage>
</organism>
<keyword evidence="10" id="KW-1185">Reference proteome</keyword>
<evidence type="ECO:0000256" key="5">
    <source>
        <dbReference type="ARBA" id="ARBA00022723"/>
    </source>
</evidence>
<dbReference type="EMBL" id="BMOE01000003">
    <property type="protein sequence ID" value="GGJ70039.1"/>
    <property type="molecule type" value="Genomic_DNA"/>
</dbReference>